<name>M3XPU7_MUSPF</name>
<feature type="region of interest" description="Disordered" evidence="1">
    <location>
        <begin position="174"/>
        <end position="277"/>
    </location>
</feature>
<proteinExistence type="predicted"/>
<protein>
    <submittedName>
        <fullName evidence="2">Uncharacterized protein</fullName>
    </submittedName>
</protein>
<dbReference type="AlphaFoldDB" id="M3XPU7"/>
<evidence type="ECO:0000313" key="2">
    <source>
        <dbReference type="Ensembl" id="ENSMPUP00000001097.1"/>
    </source>
</evidence>
<dbReference type="EMBL" id="AEYP01069518">
    <property type="status" value="NOT_ANNOTATED_CDS"/>
    <property type="molecule type" value="Genomic_DNA"/>
</dbReference>
<evidence type="ECO:0000256" key="1">
    <source>
        <dbReference type="SAM" id="MobiDB-lite"/>
    </source>
</evidence>
<reference evidence="2" key="1">
    <citation type="submission" date="2024-06" db="UniProtKB">
        <authorList>
            <consortium name="Ensembl"/>
        </authorList>
    </citation>
    <scope>IDENTIFICATION</scope>
</reference>
<accession>M3XPU7</accession>
<dbReference type="InParanoid" id="M3XPU7"/>
<dbReference type="Ensembl" id="ENSMPUT00000001120.1">
    <property type="protein sequence ID" value="ENSMPUP00000001097.1"/>
    <property type="gene ID" value="ENSMPUG00000001106.1"/>
</dbReference>
<feature type="region of interest" description="Disordered" evidence="1">
    <location>
        <begin position="40"/>
        <end position="154"/>
    </location>
</feature>
<feature type="compositionally biased region" description="Basic and acidic residues" evidence="1">
    <location>
        <begin position="206"/>
        <end position="218"/>
    </location>
</feature>
<dbReference type="HOGENOM" id="CLU_649818_0_0_1"/>
<feature type="compositionally biased region" description="Pro residues" evidence="1">
    <location>
        <begin position="127"/>
        <end position="138"/>
    </location>
</feature>
<organism evidence="2">
    <name type="scientific">Mustela putorius furo</name>
    <name type="common">European domestic ferret</name>
    <name type="synonym">Mustela furo</name>
    <dbReference type="NCBI Taxonomy" id="9669"/>
    <lineage>
        <taxon>Eukaryota</taxon>
        <taxon>Metazoa</taxon>
        <taxon>Chordata</taxon>
        <taxon>Craniata</taxon>
        <taxon>Vertebrata</taxon>
        <taxon>Euteleostomi</taxon>
        <taxon>Mammalia</taxon>
        <taxon>Eutheria</taxon>
        <taxon>Laurasiatheria</taxon>
        <taxon>Carnivora</taxon>
        <taxon>Caniformia</taxon>
        <taxon>Musteloidea</taxon>
        <taxon>Mustelidae</taxon>
        <taxon>Mustelinae</taxon>
        <taxon>Mustela</taxon>
    </lineage>
</organism>
<feature type="compositionally biased region" description="Pro residues" evidence="1">
    <location>
        <begin position="41"/>
        <end position="53"/>
    </location>
</feature>
<dbReference type="eggNOG" id="ENOG502TFKM">
    <property type="taxonomic scope" value="Eukaryota"/>
</dbReference>
<sequence>MGERNPPARFGFSPASALATQLQGQGQCQAFLRLLAAAQPLPRPTPNSIPPPGAQAALGPHLSSGSRDTRERDALSIRGAGARESPPGVRRGHALPGPGARQRGFPARRGEPAPFYSRRREASPSPRLGPPPPCPAPPRGDRARARAKGPWPRALCAQPSSRLFIAPRPGRARLASSDWKSGLGPARTALGGECSWSRRQPGDQGQGERRGARGELQHTVRARSTLPSRAGKRLSFSRGSEKEQGLHSSGRDGVLSGSFPAPVCRREPAAPSPPLQAGLQRETRRHALPPLLLLLDAGPSAAARALLPKRWNRAPLARGACGGSDRARNCGEPGGARWGTWERPGESARNKSGRAWCAYSPEGEGRKAICLPEGTRLEGRAQCPGWWPAGRRGQARRSQRTLKLPLEDLSSGWPFARNRDPLH</sequence>